<gene>
    <name evidence="1" type="ordered locus">SNE_A20910</name>
</gene>
<dbReference type="SUPFAM" id="SSF81301">
    <property type="entry name" value="Nucleotidyltransferase"/>
    <property type="match status" value="1"/>
</dbReference>
<name>F8L5P8_SIMNZ</name>
<dbReference type="KEGG" id="sng:SNE_A20910"/>
<reference evidence="1 2" key="2">
    <citation type="journal article" date="2011" name="Mol. Biol. Evol.">
        <title>Unity in variety--the pan-genome of the Chlamydiae.</title>
        <authorList>
            <person name="Collingro A."/>
            <person name="Tischler P."/>
            <person name="Weinmaier T."/>
            <person name="Penz T."/>
            <person name="Heinz E."/>
            <person name="Brunham R.C."/>
            <person name="Read T.D."/>
            <person name="Bavoil P.M."/>
            <person name="Sachse K."/>
            <person name="Kahane S."/>
            <person name="Friedman M.G."/>
            <person name="Rattei T."/>
            <person name="Myers G.S."/>
            <person name="Horn M."/>
        </authorList>
    </citation>
    <scope>NUCLEOTIDE SEQUENCE [LARGE SCALE GENOMIC DNA]</scope>
    <source>
        <strain evidence="2">ATCC VR-1471 / Z</strain>
    </source>
</reference>
<dbReference type="AlphaFoldDB" id="F8L5P8"/>
<dbReference type="STRING" id="331113.SNE_A20910"/>
<sequence>MDTLTEVDVLIVICQRLELAGIPYMLTGSLASSLYLAPRMTRDIDIVIELNPSSVPSLTQVFQHDCYVSEDAILEAIKYERSFNVIYQPASYKIDFMIRKNASYRKIEFQRRRQIEIQKTLIWIVSTEDLIISKLHWAKDSLSEMQLKDVQNLLNCQKLDEKYMHEWIKKLDLEKLYNMAKKL</sequence>
<evidence type="ECO:0000313" key="1">
    <source>
        <dbReference type="EMBL" id="CCB89968.1"/>
    </source>
</evidence>
<keyword evidence="2" id="KW-1185">Reference proteome</keyword>
<dbReference type="RefSeq" id="WP_013944434.1">
    <property type="nucleotide sequence ID" value="NC_015713.1"/>
</dbReference>
<evidence type="ECO:0000313" key="2">
    <source>
        <dbReference type="Proteomes" id="UP000000496"/>
    </source>
</evidence>
<dbReference type="EMBL" id="FR872582">
    <property type="protein sequence ID" value="CCB89968.1"/>
    <property type="molecule type" value="Genomic_DNA"/>
</dbReference>
<dbReference type="HOGENOM" id="CLU_118457_0_0_0"/>
<reference key="1">
    <citation type="journal article" date="2011" name="Mol. Biol. Evol.">
        <title>Unity in variety -- the pan-genome of the Chlamydiae.</title>
        <authorList>
            <person name="Collingro A."/>
            <person name="Tischler P."/>
            <person name="Weinmaier T."/>
            <person name="Penz T."/>
            <person name="Heinz E."/>
            <person name="Brunham R.C."/>
            <person name="Read T.D."/>
            <person name="Bavoil P.M."/>
            <person name="Sachse K."/>
            <person name="Kahane S."/>
            <person name="Friedman M.G."/>
            <person name="Rattei T."/>
            <person name="Myers G.S.A."/>
            <person name="Horn M."/>
        </authorList>
    </citation>
    <scope>NUCLEOTIDE SEQUENCE</scope>
    <source>
        <strain>Z</strain>
    </source>
</reference>
<accession>F8L5P8</accession>
<organism evidence="1 2">
    <name type="scientific">Simkania negevensis (strain ATCC VR-1471 / DSM 27360 / Z)</name>
    <dbReference type="NCBI Taxonomy" id="331113"/>
    <lineage>
        <taxon>Bacteria</taxon>
        <taxon>Pseudomonadati</taxon>
        <taxon>Chlamydiota</taxon>
        <taxon>Chlamydiia</taxon>
        <taxon>Parachlamydiales</taxon>
        <taxon>Simkaniaceae</taxon>
        <taxon>Simkania</taxon>
    </lineage>
</organism>
<protein>
    <submittedName>
        <fullName evidence="1">Uncharacterized protein</fullName>
    </submittedName>
</protein>
<dbReference type="OrthoDB" id="1551055at2"/>
<dbReference type="InterPro" id="IPR043519">
    <property type="entry name" value="NT_sf"/>
</dbReference>
<dbReference type="Gene3D" id="3.30.460.40">
    <property type="match status" value="1"/>
</dbReference>
<dbReference type="Proteomes" id="UP000000496">
    <property type="component" value="Chromosome gsn.131"/>
</dbReference>
<proteinExistence type="predicted"/>
<dbReference type="eggNOG" id="ENOG502Z98B">
    <property type="taxonomic scope" value="Bacteria"/>
</dbReference>